<comment type="caution">
    <text evidence="1">The sequence shown here is derived from an EMBL/GenBank/DDBJ whole genome shotgun (WGS) entry which is preliminary data.</text>
</comment>
<evidence type="ECO:0000313" key="2">
    <source>
        <dbReference type="Proteomes" id="UP001054945"/>
    </source>
</evidence>
<dbReference type="EMBL" id="BPLR01019674">
    <property type="protein sequence ID" value="GIX70407.1"/>
    <property type="molecule type" value="Genomic_DNA"/>
</dbReference>
<dbReference type="AlphaFoldDB" id="A0AAV4MFG7"/>
<gene>
    <name evidence="1" type="ORF">CEXT_100901</name>
</gene>
<keyword evidence="2" id="KW-1185">Reference proteome</keyword>
<proteinExistence type="predicted"/>
<accession>A0AAV4MFG7</accession>
<reference evidence="1 2" key="1">
    <citation type="submission" date="2021-06" db="EMBL/GenBank/DDBJ databases">
        <title>Caerostris extrusa draft genome.</title>
        <authorList>
            <person name="Kono N."/>
            <person name="Arakawa K."/>
        </authorList>
    </citation>
    <scope>NUCLEOTIDE SEQUENCE [LARGE SCALE GENOMIC DNA]</scope>
</reference>
<evidence type="ECO:0000313" key="1">
    <source>
        <dbReference type="EMBL" id="GIX70407.1"/>
    </source>
</evidence>
<dbReference type="Proteomes" id="UP001054945">
    <property type="component" value="Unassembled WGS sequence"/>
</dbReference>
<feature type="non-terminal residue" evidence="1">
    <location>
        <position position="1"/>
    </location>
</feature>
<sequence length="93" mass="10905">PFRRITRDDECRRDIETTDCLPSDNHCYRSFFETKAIYNETATSSTNFCYVLCIVTIVSVYGNERSLQLAIRHRNIEMGRMHGASLHKHLMFT</sequence>
<organism evidence="1 2">
    <name type="scientific">Caerostris extrusa</name>
    <name type="common">Bark spider</name>
    <name type="synonym">Caerostris bankana</name>
    <dbReference type="NCBI Taxonomy" id="172846"/>
    <lineage>
        <taxon>Eukaryota</taxon>
        <taxon>Metazoa</taxon>
        <taxon>Ecdysozoa</taxon>
        <taxon>Arthropoda</taxon>
        <taxon>Chelicerata</taxon>
        <taxon>Arachnida</taxon>
        <taxon>Araneae</taxon>
        <taxon>Araneomorphae</taxon>
        <taxon>Entelegynae</taxon>
        <taxon>Araneoidea</taxon>
        <taxon>Araneidae</taxon>
        <taxon>Caerostris</taxon>
    </lineage>
</organism>
<protein>
    <submittedName>
        <fullName evidence="1">Uncharacterized protein</fullName>
    </submittedName>
</protein>
<name>A0AAV4MFG7_CAEEX</name>